<name>A0A8T2RNT5_CERRI</name>
<feature type="domain" description="NIF system FeS cluster assembly NifU N-terminal" evidence="2">
    <location>
        <begin position="3"/>
        <end position="74"/>
    </location>
</feature>
<dbReference type="OrthoDB" id="410058at2759"/>
<dbReference type="InterPro" id="IPR002871">
    <property type="entry name" value="NIF_FeS_clus_asmbl_NifU_N"/>
</dbReference>
<dbReference type="AlphaFoldDB" id="A0A8T2RNT5"/>
<gene>
    <name evidence="3" type="ORF">KP509_26G066200</name>
</gene>
<dbReference type="Pfam" id="PF01592">
    <property type="entry name" value="NifU_N"/>
    <property type="match status" value="1"/>
</dbReference>
<dbReference type="GO" id="GO:0005506">
    <property type="term" value="F:iron ion binding"/>
    <property type="evidence" value="ECO:0007669"/>
    <property type="project" value="InterPro"/>
</dbReference>
<dbReference type="SUPFAM" id="SSF82649">
    <property type="entry name" value="SufE/NifU"/>
    <property type="match status" value="1"/>
</dbReference>
<dbReference type="GO" id="GO:0016226">
    <property type="term" value="P:iron-sulfur cluster assembly"/>
    <property type="evidence" value="ECO:0007669"/>
    <property type="project" value="InterPro"/>
</dbReference>
<protein>
    <recommendedName>
        <fullName evidence="2">NIF system FeS cluster assembly NifU N-terminal domain-containing protein</fullName>
    </recommendedName>
</protein>
<dbReference type="EMBL" id="CM035431">
    <property type="protein sequence ID" value="KAH7297347.1"/>
    <property type="molecule type" value="Genomic_DNA"/>
</dbReference>
<sequence length="118" mass="12852">MGDSCFKTFECGFAIASPSVAAERIKGKSMEEVLMIKNSDTAKHLSLPPVKLHCSMLVEDAIKAALKDFKSKNSSQGSCKSGVTNTHDGISDTKFQRPISGQEFDGKYKFYVLRGCGH</sequence>
<organism evidence="3 4">
    <name type="scientific">Ceratopteris richardii</name>
    <name type="common">Triangle waterfern</name>
    <dbReference type="NCBI Taxonomy" id="49495"/>
    <lineage>
        <taxon>Eukaryota</taxon>
        <taxon>Viridiplantae</taxon>
        <taxon>Streptophyta</taxon>
        <taxon>Embryophyta</taxon>
        <taxon>Tracheophyta</taxon>
        <taxon>Polypodiopsida</taxon>
        <taxon>Polypodiidae</taxon>
        <taxon>Polypodiales</taxon>
        <taxon>Pteridineae</taxon>
        <taxon>Pteridaceae</taxon>
        <taxon>Parkerioideae</taxon>
        <taxon>Ceratopteris</taxon>
    </lineage>
</organism>
<feature type="region of interest" description="Disordered" evidence="1">
    <location>
        <begin position="72"/>
        <end position="94"/>
    </location>
</feature>
<dbReference type="GO" id="GO:0051536">
    <property type="term" value="F:iron-sulfur cluster binding"/>
    <property type="evidence" value="ECO:0007669"/>
    <property type="project" value="InterPro"/>
</dbReference>
<evidence type="ECO:0000313" key="3">
    <source>
        <dbReference type="EMBL" id="KAH7297347.1"/>
    </source>
</evidence>
<comment type="caution">
    <text evidence="3">The sequence shown here is derived from an EMBL/GenBank/DDBJ whole genome shotgun (WGS) entry which is preliminary data.</text>
</comment>
<evidence type="ECO:0000259" key="2">
    <source>
        <dbReference type="Pfam" id="PF01592"/>
    </source>
</evidence>
<accession>A0A8T2RNT5</accession>
<proteinExistence type="predicted"/>
<feature type="compositionally biased region" description="Polar residues" evidence="1">
    <location>
        <begin position="72"/>
        <end position="88"/>
    </location>
</feature>
<dbReference type="PANTHER" id="PTHR10093">
    <property type="entry name" value="IRON-SULFUR CLUSTER ASSEMBLY ENZYME NIFU HOMOLOG"/>
    <property type="match status" value="1"/>
</dbReference>
<reference evidence="3" key="1">
    <citation type="submission" date="2021-08" db="EMBL/GenBank/DDBJ databases">
        <title>WGS assembly of Ceratopteris richardii.</title>
        <authorList>
            <person name="Marchant D.B."/>
            <person name="Chen G."/>
            <person name="Jenkins J."/>
            <person name="Shu S."/>
            <person name="Leebens-Mack J."/>
            <person name="Grimwood J."/>
            <person name="Schmutz J."/>
            <person name="Soltis P."/>
            <person name="Soltis D."/>
            <person name="Chen Z.-H."/>
        </authorList>
    </citation>
    <scope>NUCLEOTIDE SEQUENCE</scope>
    <source>
        <strain evidence="3">Whitten #5841</strain>
        <tissue evidence="3">Leaf</tissue>
    </source>
</reference>
<evidence type="ECO:0000256" key="1">
    <source>
        <dbReference type="SAM" id="MobiDB-lite"/>
    </source>
</evidence>
<dbReference type="Gene3D" id="3.90.1010.10">
    <property type="match status" value="1"/>
</dbReference>
<evidence type="ECO:0000313" key="4">
    <source>
        <dbReference type="Proteomes" id="UP000825935"/>
    </source>
</evidence>
<keyword evidence="4" id="KW-1185">Reference proteome</keyword>
<dbReference type="Proteomes" id="UP000825935">
    <property type="component" value="Chromosome 26"/>
</dbReference>
<dbReference type="CDD" id="cd06664">
    <property type="entry name" value="IscU_like"/>
    <property type="match status" value="1"/>
</dbReference>